<keyword evidence="3" id="KW-1185">Reference proteome</keyword>
<organism evidence="2 3">
    <name type="scientific">Pleurodeles waltl</name>
    <name type="common">Iberian ribbed newt</name>
    <dbReference type="NCBI Taxonomy" id="8319"/>
    <lineage>
        <taxon>Eukaryota</taxon>
        <taxon>Metazoa</taxon>
        <taxon>Chordata</taxon>
        <taxon>Craniata</taxon>
        <taxon>Vertebrata</taxon>
        <taxon>Euteleostomi</taxon>
        <taxon>Amphibia</taxon>
        <taxon>Batrachia</taxon>
        <taxon>Caudata</taxon>
        <taxon>Salamandroidea</taxon>
        <taxon>Salamandridae</taxon>
        <taxon>Pleurodelinae</taxon>
        <taxon>Pleurodeles</taxon>
    </lineage>
</organism>
<dbReference type="AlphaFoldDB" id="A0AAV7M4U3"/>
<evidence type="ECO:0000313" key="3">
    <source>
        <dbReference type="Proteomes" id="UP001066276"/>
    </source>
</evidence>
<evidence type="ECO:0000313" key="2">
    <source>
        <dbReference type="EMBL" id="KAJ1098198.1"/>
    </source>
</evidence>
<gene>
    <name evidence="2" type="ORF">NDU88_003314</name>
</gene>
<comment type="caution">
    <text evidence="2">The sequence shown here is derived from an EMBL/GenBank/DDBJ whole genome shotgun (WGS) entry which is preliminary data.</text>
</comment>
<accession>A0AAV7M4U3</accession>
<reference evidence="2" key="1">
    <citation type="journal article" date="2022" name="bioRxiv">
        <title>Sequencing and chromosome-scale assembly of the giantPleurodeles waltlgenome.</title>
        <authorList>
            <person name="Brown T."/>
            <person name="Elewa A."/>
            <person name="Iarovenko S."/>
            <person name="Subramanian E."/>
            <person name="Araus A.J."/>
            <person name="Petzold A."/>
            <person name="Susuki M."/>
            <person name="Suzuki K.-i.T."/>
            <person name="Hayashi T."/>
            <person name="Toyoda A."/>
            <person name="Oliveira C."/>
            <person name="Osipova E."/>
            <person name="Leigh N.D."/>
            <person name="Simon A."/>
            <person name="Yun M.H."/>
        </authorList>
    </citation>
    <scope>NUCLEOTIDE SEQUENCE</scope>
    <source>
        <strain evidence="2">20211129_DDA</strain>
        <tissue evidence="2">Liver</tissue>
    </source>
</reference>
<feature type="compositionally biased region" description="Basic and acidic residues" evidence="1">
    <location>
        <begin position="78"/>
        <end position="94"/>
    </location>
</feature>
<sequence>MSPHSPVLRFCRRWVASVPGPPFPVEVAQPKSRASRSLGAGRWGNHSVAAAILFWAAAGENALISGRSRCVIGTGVKTGDDYPRLAERRERRPPIEVVTSGAEGAGLPLSVGDAVGSPPKAQQIAGIQGAGPGGEQRPNPLQVTGLGPEDKTR</sequence>
<evidence type="ECO:0000256" key="1">
    <source>
        <dbReference type="SAM" id="MobiDB-lite"/>
    </source>
</evidence>
<dbReference type="EMBL" id="JANPWB010000014">
    <property type="protein sequence ID" value="KAJ1098198.1"/>
    <property type="molecule type" value="Genomic_DNA"/>
</dbReference>
<protein>
    <submittedName>
        <fullName evidence="2">Uncharacterized protein</fullName>
    </submittedName>
</protein>
<name>A0AAV7M4U3_PLEWA</name>
<feature type="region of interest" description="Disordered" evidence="1">
    <location>
        <begin position="76"/>
        <end position="153"/>
    </location>
</feature>
<dbReference type="Proteomes" id="UP001066276">
    <property type="component" value="Chromosome 10"/>
</dbReference>
<proteinExistence type="predicted"/>